<dbReference type="PANTHER" id="PTHR12149">
    <property type="entry name" value="FRUCTOSAMINE 3 KINASE-RELATED PROTEIN"/>
    <property type="match status" value="1"/>
</dbReference>
<evidence type="ECO:0000313" key="3">
    <source>
        <dbReference type="EMBL" id="ODA34392.1"/>
    </source>
</evidence>
<dbReference type="EMBL" id="LYBM01000008">
    <property type="protein sequence ID" value="ODA34392.1"/>
    <property type="molecule type" value="Genomic_DNA"/>
</dbReference>
<dbReference type="Gene3D" id="3.90.1200.10">
    <property type="match status" value="1"/>
</dbReference>
<dbReference type="SUPFAM" id="SSF56112">
    <property type="entry name" value="Protein kinase-like (PK-like)"/>
    <property type="match status" value="1"/>
</dbReference>
<name>A0A1C3EME0_9GAMM</name>
<sequence length="287" mass="32729">MWQSLSLQLTAVTGQPVSISEKTPVDGGDISECFIVGDGDTRFFVKLNDRNKLPMFESEAESLRHLALCSEVDVPEVIFIGAVKDHAVLVLNYLALKNLDNESAYLLGRQLASQHKWGEQPEYGFDIDNYIGRTEQPNNWHRKWNVFFAEQRISWQLQLAAERGLYFGDLDSVTAKVKERLSGHQPKPCLLHGDLWLGNTGLSVLGPIFFDPAAYWGDRETDIAMTELFGRFPDSFYQGYNEVWPLEASYAERRDMYNLYHLLNHALLFGGHYITDAEDMMASLRLI</sequence>
<dbReference type="PANTHER" id="PTHR12149:SF8">
    <property type="entry name" value="PROTEIN-RIBULOSAMINE 3-KINASE"/>
    <property type="match status" value="1"/>
</dbReference>
<organism evidence="3 4">
    <name type="scientific">Veronia pacifica</name>
    <dbReference type="NCBI Taxonomy" id="1080227"/>
    <lineage>
        <taxon>Bacteria</taxon>
        <taxon>Pseudomonadati</taxon>
        <taxon>Pseudomonadota</taxon>
        <taxon>Gammaproteobacteria</taxon>
        <taxon>Vibrionales</taxon>
        <taxon>Vibrionaceae</taxon>
        <taxon>Veronia</taxon>
    </lineage>
</organism>
<keyword evidence="2" id="KW-0808">Transferase</keyword>
<evidence type="ECO:0000256" key="1">
    <source>
        <dbReference type="ARBA" id="ARBA00009460"/>
    </source>
</evidence>
<evidence type="ECO:0000256" key="2">
    <source>
        <dbReference type="PIRNR" id="PIRNR006221"/>
    </source>
</evidence>
<dbReference type="OrthoDB" id="5291879at2"/>
<proteinExistence type="inferred from homology"/>
<keyword evidence="2" id="KW-0418">Kinase</keyword>
<dbReference type="Pfam" id="PF03881">
    <property type="entry name" value="Fructosamin_kin"/>
    <property type="match status" value="1"/>
</dbReference>
<comment type="caution">
    <text evidence="3">The sequence shown here is derived from an EMBL/GenBank/DDBJ whole genome shotgun (WGS) entry which is preliminary data.</text>
</comment>
<protein>
    <recommendedName>
        <fullName evidence="5">Fructosamine kinase</fullName>
    </recommendedName>
</protein>
<evidence type="ECO:0000313" key="4">
    <source>
        <dbReference type="Proteomes" id="UP000094936"/>
    </source>
</evidence>
<dbReference type="RefSeq" id="WP_068900473.1">
    <property type="nucleotide sequence ID" value="NZ_JBHUIF010000004.1"/>
</dbReference>
<dbReference type="PIRSF" id="PIRSF006221">
    <property type="entry name" value="Ketosamine-3-kinase"/>
    <property type="match status" value="1"/>
</dbReference>
<dbReference type="InterPro" id="IPR016477">
    <property type="entry name" value="Fructo-/Ketosamine-3-kinase"/>
</dbReference>
<dbReference type="GO" id="GO:0016301">
    <property type="term" value="F:kinase activity"/>
    <property type="evidence" value="ECO:0007669"/>
    <property type="project" value="UniProtKB-UniRule"/>
</dbReference>
<reference evidence="3 4" key="1">
    <citation type="submission" date="2016-05" db="EMBL/GenBank/DDBJ databases">
        <title>Genomic Taxonomy of the Vibrionaceae.</title>
        <authorList>
            <person name="Gomez-Gil B."/>
            <person name="Enciso-Ibarra J."/>
        </authorList>
    </citation>
    <scope>NUCLEOTIDE SEQUENCE [LARGE SCALE GENOMIC DNA]</scope>
    <source>
        <strain evidence="3 4">CAIM 1920</strain>
    </source>
</reference>
<gene>
    <name evidence="3" type="ORF">A8L45_06630</name>
</gene>
<dbReference type="AlphaFoldDB" id="A0A1C3EME0"/>
<keyword evidence="4" id="KW-1185">Reference proteome</keyword>
<accession>A0A1C3EME0</accession>
<dbReference type="Gene3D" id="3.30.200.20">
    <property type="entry name" value="Phosphorylase Kinase, domain 1"/>
    <property type="match status" value="1"/>
</dbReference>
<evidence type="ECO:0008006" key="5">
    <source>
        <dbReference type="Google" id="ProtNLM"/>
    </source>
</evidence>
<comment type="similarity">
    <text evidence="1 2">Belongs to the fructosamine kinase family.</text>
</comment>
<dbReference type="InterPro" id="IPR011009">
    <property type="entry name" value="Kinase-like_dom_sf"/>
</dbReference>
<dbReference type="Proteomes" id="UP000094936">
    <property type="component" value="Unassembled WGS sequence"/>
</dbReference>
<dbReference type="STRING" id="1080227.A8L45_06630"/>